<organism evidence="1 2">
    <name type="scientific">Sphingobium indicum BiD32</name>
    <dbReference type="NCBI Taxonomy" id="1301087"/>
    <lineage>
        <taxon>Bacteria</taxon>
        <taxon>Pseudomonadati</taxon>
        <taxon>Pseudomonadota</taxon>
        <taxon>Alphaproteobacteria</taxon>
        <taxon>Sphingomonadales</taxon>
        <taxon>Sphingomonadaceae</taxon>
        <taxon>Sphingobium</taxon>
    </lineage>
</organism>
<proteinExistence type="predicted"/>
<evidence type="ECO:0000313" key="2">
    <source>
        <dbReference type="Proteomes" id="UP000013201"/>
    </source>
</evidence>
<dbReference type="EMBL" id="CAVK010000183">
    <property type="protein sequence ID" value="CCW19255.1"/>
    <property type="molecule type" value="Genomic_DNA"/>
</dbReference>
<dbReference type="Proteomes" id="UP000013201">
    <property type="component" value="Unassembled WGS sequence"/>
</dbReference>
<gene>
    <name evidence="1" type="ORF">EBBID32_36210</name>
</gene>
<name>N1MPW6_9SPHN</name>
<reference evidence="2" key="2">
    <citation type="submission" date="2013-04" db="EMBL/GenBank/DDBJ databases">
        <title>Bisphenol A degrading Sphingobium sp. strain BiD32.</title>
        <authorList>
            <person name="Nielsen J.L."/>
            <person name="Zhou N.A."/>
            <person name="Kjeldal H."/>
        </authorList>
    </citation>
    <scope>NUCLEOTIDE SEQUENCE [LARGE SCALE GENOMIC DNA]</scope>
    <source>
        <strain evidence="2">BiD32</strain>
    </source>
</reference>
<accession>N1MPW6</accession>
<reference evidence="1 2" key="1">
    <citation type="submission" date="2013-03" db="EMBL/GenBank/DDBJ databases">
        <authorList>
            <person name="Le V."/>
        </authorList>
    </citation>
    <scope>NUCLEOTIDE SEQUENCE [LARGE SCALE GENOMIC DNA]</scope>
    <source>
        <strain evidence="1 2">BiD32</strain>
    </source>
</reference>
<comment type="caution">
    <text evidence="1">The sequence shown here is derived from an EMBL/GenBank/DDBJ whole genome shotgun (WGS) entry which is preliminary data.</text>
</comment>
<dbReference type="AlphaFoldDB" id="N1MPW6"/>
<protein>
    <submittedName>
        <fullName evidence="1">Uncharacterized protein</fullName>
    </submittedName>
</protein>
<sequence length="54" mass="5586">MIAQPSAPESSLDCAGIGIQANLRNAVAPAEARATPPPFYKNERACVGSINIGF</sequence>
<keyword evidence="2" id="KW-1185">Reference proteome</keyword>
<evidence type="ECO:0000313" key="1">
    <source>
        <dbReference type="EMBL" id="CCW19255.1"/>
    </source>
</evidence>